<organism evidence="3 4">
    <name type="scientific">Diploptera punctata</name>
    <name type="common">Pacific beetle cockroach</name>
    <dbReference type="NCBI Taxonomy" id="6984"/>
    <lineage>
        <taxon>Eukaryota</taxon>
        <taxon>Metazoa</taxon>
        <taxon>Ecdysozoa</taxon>
        <taxon>Arthropoda</taxon>
        <taxon>Hexapoda</taxon>
        <taxon>Insecta</taxon>
        <taxon>Pterygota</taxon>
        <taxon>Neoptera</taxon>
        <taxon>Polyneoptera</taxon>
        <taxon>Dictyoptera</taxon>
        <taxon>Blattodea</taxon>
        <taxon>Blaberoidea</taxon>
        <taxon>Blaberidae</taxon>
        <taxon>Diplopterinae</taxon>
        <taxon>Diploptera</taxon>
    </lineage>
</organism>
<dbReference type="GO" id="GO:0016604">
    <property type="term" value="C:nuclear body"/>
    <property type="evidence" value="ECO:0007669"/>
    <property type="project" value="TreeGrafter"/>
</dbReference>
<feature type="compositionally biased region" description="Basic and acidic residues" evidence="1">
    <location>
        <begin position="223"/>
        <end position="242"/>
    </location>
</feature>
<reference evidence="3" key="2">
    <citation type="submission" date="2023-05" db="EMBL/GenBank/DDBJ databases">
        <authorList>
            <person name="Fouks B."/>
        </authorList>
    </citation>
    <scope>NUCLEOTIDE SEQUENCE</scope>
    <source>
        <strain evidence="3">Stay&amp;Tobe</strain>
        <tissue evidence="3">Testes</tissue>
    </source>
</reference>
<comment type="caution">
    <text evidence="3">The sequence shown here is derived from an EMBL/GenBank/DDBJ whole genome shotgun (WGS) entry which is preliminary data.</text>
</comment>
<dbReference type="PANTHER" id="PTHR22666:SF3">
    <property type="entry name" value="MYB_SANT-LIKE DNA-BINDING DOMAIN-CONTAINING PROTEIN 1"/>
    <property type="match status" value="1"/>
</dbReference>
<dbReference type="InterPro" id="IPR044822">
    <property type="entry name" value="Myb_DNA-bind_4"/>
</dbReference>
<dbReference type="Pfam" id="PF13837">
    <property type="entry name" value="Myb_DNA-bind_4"/>
    <property type="match status" value="1"/>
</dbReference>
<evidence type="ECO:0000259" key="2">
    <source>
        <dbReference type="Pfam" id="PF13837"/>
    </source>
</evidence>
<gene>
    <name evidence="3" type="ORF">L9F63_014587</name>
</gene>
<feature type="compositionally biased region" description="Low complexity" evidence="1">
    <location>
        <begin position="180"/>
        <end position="191"/>
    </location>
</feature>
<feature type="compositionally biased region" description="Polar residues" evidence="1">
    <location>
        <begin position="159"/>
        <end position="179"/>
    </location>
</feature>
<protein>
    <recommendedName>
        <fullName evidence="2">Myb/SANT-like DNA-binding domain-containing protein</fullName>
    </recommendedName>
</protein>
<feature type="region of interest" description="Disordered" evidence="1">
    <location>
        <begin position="139"/>
        <end position="242"/>
    </location>
</feature>
<dbReference type="EMBL" id="JASPKZ010003082">
    <property type="protein sequence ID" value="KAJ9593992.1"/>
    <property type="molecule type" value="Genomic_DNA"/>
</dbReference>
<dbReference type="InterPro" id="IPR026095">
    <property type="entry name" value="Myb/SANT-like_DNA-bd_dom_prot"/>
</dbReference>
<accession>A0AAD8A7M2</accession>
<sequence>MTMQKKRTTNFREDETKLLIQLWGSPSIQTQMSTCHRKAPIMIQLASMMQQYGFYRTPEEITTRIRNLKCIYHRIKKTLGSGLTADSDWHHFKAMDAILGNSLSGRRYTGNIGVDAFSGKQIKKEIVDVGLDDIMNSKYSNDSHSSGCEDDGDGIVNYMASSPMQGLTITSSTPNVAGPSSTTRVTSSATSHKTKYVDDDEPSPGIEEPKRQRIHLQNSTRISQREDSLPNSPDTRRSHDQSEITNLLQQLLDVEREHLEIEKQRLEFDRKVGCQLMALIPVVGSILQNQFLLQHQQQQNHGEQEAPSPSNNSPRDSDQDSCDEDSQQQEDAQSSREEISNELGCNILQSFENYTS</sequence>
<dbReference type="GO" id="GO:0045893">
    <property type="term" value="P:positive regulation of DNA-templated transcription"/>
    <property type="evidence" value="ECO:0007669"/>
    <property type="project" value="TreeGrafter"/>
</dbReference>
<keyword evidence="4" id="KW-1185">Reference proteome</keyword>
<feature type="domain" description="Myb/SANT-like DNA-binding" evidence="2">
    <location>
        <begin position="10"/>
        <end position="98"/>
    </location>
</feature>
<dbReference type="Gene3D" id="1.10.10.60">
    <property type="entry name" value="Homeodomain-like"/>
    <property type="match status" value="1"/>
</dbReference>
<name>A0AAD8A7M2_DIPPU</name>
<evidence type="ECO:0000313" key="3">
    <source>
        <dbReference type="EMBL" id="KAJ9593992.1"/>
    </source>
</evidence>
<dbReference type="PANTHER" id="PTHR22666">
    <property type="entry name" value="MYB_SANT-LIKE DNA-BINDING DOMAIN-CONTAINING PROTEIN 1"/>
    <property type="match status" value="1"/>
</dbReference>
<feature type="compositionally biased region" description="Acidic residues" evidence="1">
    <location>
        <begin position="319"/>
        <end position="328"/>
    </location>
</feature>
<evidence type="ECO:0000313" key="4">
    <source>
        <dbReference type="Proteomes" id="UP001233999"/>
    </source>
</evidence>
<dbReference type="Proteomes" id="UP001233999">
    <property type="component" value="Unassembled WGS sequence"/>
</dbReference>
<evidence type="ECO:0000256" key="1">
    <source>
        <dbReference type="SAM" id="MobiDB-lite"/>
    </source>
</evidence>
<feature type="region of interest" description="Disordered" evidence="1">
    <location>
        <begin position="294"/>
        <end position="344"/>
    </location>
</feature>
<proteinExistence type="predicted"/>
<feature type="compositionally biased region" description="Low complexity" evidence="1">
    <location>
        <begin position="294"/>
        <end position="314"/>
    </location>
</feature>
<reference evidence="3" key="1">
    <citation type="journal article" date="2023" name="IScience">
        <title>Live-bearing cockroach genome reveals convergent evolutionary mechanisms linked to viviparity in insects and beyond.</title>
        <authorList>
            <person name="Fouks B."/>
            <person name="Harrison M.C."/>
            <person name="Mikhailova A.A."/>
            <person name="Marchal E."/>
            <person name="English S."/>
            <person name="Carruthers M."/>
            <person name="Jennings E.C."/>
            <person name="Chiamaka E.L."/>
            <person name="Frigard R.A."/>
            <person name="Pippel M."/>
            <person name="Attardo G.M."/>
            <person name="Benoit J.B."/>
            <person name="Bornberg-Bauer E."/>
            <person name="Tobe S.S."/>
        </authorList>
    </citation>
    <scope>NUCLEOTIDE SEQUENCE</scope>
    <source>
        <strain evidence="3">Stay&amp;Tobe</strain>
    </source>
</reference>
<dbReference type="AlphaFoldDB" id="A0AAD8A7M2"/>